<reference evidence="2" key="1">
    <citation type="journal article" date="2023" name="bioRxiv">
        <title>Improved chromosome-level genome assembly for marigold (Tagetes erecta).</title>
        <authorList>
            <person name="Jiang F."/>
            <person name="Yuan L."/>
            <person name="Wang S."/>
            <person name="Wang H."/>
            <person name="Xu D."/>
            <person name="Wang A."/>
            <person name="Fan W."/>
        </authorList>
    </citation>
    <scope>NUCLEOTIDE SEQUENCE</scope>
    <source>
        <strain evidence="2">WSJ</strain>
        <tissue evidence="2">Leaf</tissue>
    </source>
</reference>
<feature type="compositionally biased region" description="Gly residues" evidence="1">
    <location>
        <begin position="44"/>
        <end position="57"/>
    </location>
</feature>
<sequence>MNVMWVWGAGTGAGSPYPCGNTAAAPTGRRAGRGKAVVVFAGGDGGADGGAGGGGDESGGRQEEGRRGYMYTISYRVVYRYTRRIRILPGN</sequence>
<gene>
    <name evidence="2" type="ORF">QVD17_16019</name>
</gene>
<evidence type="ECO:0000313" key="3">
    <source>
        <dbReference type="Proteomes" id="UP001229421"/>
    </source>
</evidence>
<accession>A0AAD8P065</accession>
<evidence type="ECO:0000313" key="2">
    <source>
        <dbReference type="EMBL" id="KAK1427336.1"/>
    </source>
</evidence>
<dbReference type="AlphaFoldDB" id="A0AAD8P065"/>
<dbReference type="EMBL" id="JAUHHV010000004">
    <property type="protein sequence ID" value="KAK1427336.1"/>
    <property type="molecule type" value="Genomic_DNA"/>
</dbReference>
<organism evidence="2 3">
    <name type="scientific">Tagetes erecta</name>
    <name type="common">African marigold</name>
    <dbReference type="NCBI Taxonomy" id="13708"/>
    <lineage>
        <taxon>Eukaryota</taxon>
        <taxon>Viridiplantae</taxon>
        <taxon>Streptophyta</taxon>
        <taxon>Embryophyta</taxon>
        <taxon>Tracheophyta</taxon>
        <taxon>Spermatophyta</taxon>
        <taxon>Magnoliopsida</taxon>
        <taxon>eudicotyledons</taxon>
        <taxon>Gunneridae</taxon>
        <taxon>Pentapetalae</taxon>
        <taxon>asterids</taxon>
        <taxon>campanulids</taxon>
        <taxon>Asterales</taxon>
        <taxon>Asteraceae</taxon>
        <taxon>Asteroideae</taxon>
        <taxon>Heliantheae alliance</taxon>
        <taxon>Tageteae</taxon>
        <taxon>Tagetes</taxon>
    </lineage>
</organism>
<feature type="region of interest" description="Disordered" evidence="1">
    <location>
        <begin position="44"/>
        <end position="65"/>
    </location>
</feature>
<dbReference type="Proteomes" id="UP001229421">
    <property type="component" value="Unassembled WGS sequence"/>
</dbReference>
<evidence type="ECO:0000256" key="1">
    <source>
        <dbReference type="SAM" id="MobiDB-lite"/>
    </source>
</evidence>
<comment type="caution">
    <text evidence="2">The sequence shown here is derived from an EMBL/GenBank/DDBJ whole genome shotgun (WGS) entry which is preliminary data.</text>
</comment>
<protein>
    <submittedName>
        <fullName evidence="2">Uncharacterized protein</fullName>
    </submittedName>
</protein>
<proteinExistence type="predicted"/>
<name>A0AAD8P065_TARER</name>
<keyword evidence="3" id="KW-1185">Reference proteome</keyword>